<evidence type="ECO:0000313" key="4">
    <source>
        <dbReference type="Proteomes" id="UP000001572"/>
    </source>
</evidence>
<dbReference type="RefSeq" id="WP_011971374.1">
    <property type="nucleotide sequence ID" value="NC_009633.1"/>
</dbReference>
<evidence type="ECO:0000256" key="1">
    <source>
        <dbReference type="SAM" id="MobiDB-lite"/>
    </source>
</evidence>
<protein>
    <submittedName>
        <fullName evidence="3">TRAP transporter solute receptor, TAXI family</fullName>
    </submittedName>
</protein>
<keyword evidence="4" id="KW-1185">Reference proteome</keyword>
<feature type="signal peptide" evidence="2">
    <location>
        <begin position="1"/>
        <end position="23"/>
    </location>
</feature>
<dbReference type="eggNOG" id="COG2358">
    <property type="taxonomic scope" value="Bacteria"/>
</dbReference>
<dbReference type="NCBIfam" id="TIGR02122">
    <property type="entry name" value="TRAP_TAXI"/>
    <property type="match status" value="1"/>
</dbReference>
<dbReference type="PROSITE" id="PS51257">
    <property type="entry name" value="PROKAR_LIPOPROTEIN"/>
    <property type="match status" value="1"/>
</dbReference>
<keyword evidence="3" id="KW-0675">Receptor</keyword>
<name>A6TJU7_ALKMQ</name>
<gene>
    <name evidence="3" type="ordered locus">Amet_0230</name>
</gene>
<dbReference type="OrthoDB" id="9776669at2"/>
<dbReference type="STRING" id="293826.Amet_0230"/>
<proteinExistence type="predicted"/>
<dbReference type="SUPFAM" id="SSF53850">
    <property type="entry name" value="Periplasmic binding protein-like II"/>
    <property type="match status" value="1"/>
</dbReference>
<dbReference type="Proteomes" id="UP000001572">
    <property type="component" value="Chromosome"/>
</dbReference>
<evidence type="ECO:0000313" key="3">
    <source>
        <dbReference type="EMBL" id="ABR46465.1"/>
    </source>
</evidence>
<dbReference type="KEGG" id="amt:Amet_0230"/>
<dbReference type="AlphaFoldDB" id="A6TJU7"/>
<dbReference type="PANTHER" id="PTHR42941:SF1">
    <property type="entry name" value="SLL1037 PROTEIN"/>
    <property type="match status" value="1"/>
</dbReference>
<feature type="chain" id="PRO_5039218556" evidence="2">
    <location>
        <begin position="24"/>
        <end position="361"/>
    </location>
</feature>
<sequence length="361" mass="39131">MKKRGFLLAIAFMLAIGLLTGCAGTEPEAPTDSTPDEAVEENDESQAAGLTDPVRLVFSTQDLGTSFNSMTNAFNTVFMPELPRGSSIDVETTSPGGIAASYIISAEVADLTIGNTAPANWATSEGIDDRGVAEGVASLGGGFDEPVLVVIFTEAFQKRTGFTTLEEVIEAQHPVRVATKATGSFGEMSANKVLSLFDVTYDDIKSWGGDFTLTSSSNVVDMLRDNRADMTIDHTNINQPNYVELSMTTPLYYVQLQDETLDRLHEMGYAYQDIAEGSFNNYVKEDIKTVGSPTALLVREDMDEEVAYTLTEAMAEGKSKLVTSFAAFEAFDPTKAWEPANAGAPLHPGAERYYREMGYMK</sequence>
<organism evidence="3 4">
    <name type="scientific">Alkaliphilus metalliredigens (strain QYMF)</name>
    <dbReference type="NCBI Taxonomy" id="293826"/>
    <lineage>
        <taxon>Bacteria</taxon>
        <taxon>Bacillati</taxon>
        <taxon>Bacillota</taxon>
        <taxon>Clostridia</taxon>
        <taxon>Peptostreptococcales</taxon>
        <taxon>Natronincolaceae</taxon>
        <taxon>Alkaliphilus</taxon>
    </lineage>
</organism>
<dbReference type="InterPro" id="IPR011852">
    <property type="entry name" value="TRAP_TAXI"/>
</dbReference>
<accession>A6TJU7</accession>
<feature type="compositionally biased region" description="Acidic residues" evidence="1">
    <location>
        <begin position="34"/>
        <end position="44"/>
    </location>
</feature>
<dbReference type="HOGENOM" id="CLU_033215_4_0_9"/>
<feature type="region of interest" description="Disordered" evidence="1">
    <location>
        <begin position="25"/>
        <end position="51"/>
    </location>
</feature>
<dbReference type="EMBL" id="CP000724">
    <property type="protein sequence ID" value="ABR46465.1"/>
    <property type="molecule type" value="Genomic_DNA"/>
</dbReference>
<dbReference type="Gene3D" id="3.40.190.10">
    <property type="entry name" value="Periplasmic binding protein-like II"/>
    <property type="match status" value="2"/>
</dbReference>
<evidence type="ECO:0000256" key="2">
    <source>
        <dbReference type="SAM" id="SignalP"/>
    </source>
</evidence>
<dbReference type="Pfam" id="PF16868">
    <property type="entry name" value="NMT1_3"/>
    <property type="match status" value="1"/>
</dbReference>
<reference evidence="4" key="1">
    <citation type="journal article" date="2016" name="Genome Announc.">
        <title>Complete genome sequence of Alkaliphilus metalliredigens strain QYMF, an alkaliphilic and metal-reducing bacterium isolated from borax-contaminated leachate ponds.</title>
        <authorList>
            <person name="Hwang C."/>
            <person name="Copeland A."/>
            <person name="Lucas S."/>
            <person name="Lapidus A."/>
            <person name="Barry K."/>
            <person name="Detter J.C."/>
            <person name="Glavina Del Rio T."/>
            <person name="Hammon N."/>
            <person name="Israni S."/>
            <person name="Dalin E."/>
            <person name="Tice H."/>
            <person name="Pitluck S."/>
            <person name="Chertkov O."/>
            <person name="Brettin T."/>
            <person name="Bruce D."/>
            <person name="Han C."/>
            <person name="Schmutz J."/>
            <person name="Larimer F."/>
            <person name="Land M.L."/>
            <person name="Hauser L."/>
            <person name="Kyrpides N."/>
            <person name="Mikhailova N."/>
            <person name="Ye Q."/>
            <person name="Zhou J."/>
            <person name="Richardson P."/>
            <person name="Fields M.W."/>
        </authorList>
    </citation>
    <scope>NUCLEOTIDE SEQUENCE [LARGE SCALE GENOMIC DNA]</scope>
    <source>
        <strain evidence="4">QYMF</strain>
    </source>
</reference>
<keyword evidence="2" id="KW-0732">Signal</keyword>
<dbReference type="PANTHER" id="PTHR42941">
    <property type="entry name" value="SLL1037 PROTEIN"/>
    <property type="match status" value="1"/>
</dbReference>